<reference evidence="1 2" key="1">
    <citation type="submission" date="2018-02" db="EMBL/GenBank/DDBJ databases">
        <title>The genomes of Aspergillus section Nigri reveals drivers in fungal speciation.</title>
        <authorList>
            <consortium name="DOE Joint Genome Institute"/>
            <person name="Vesth T.C."/>
            <person name="Nybo J."/>
            <person name="Theobald S."/>
            <person name="Brandl J."/>
            <person name="Frisvad J.C."/>
            <person name="Nielsen K.F."/>
            <person name="Lyhne E.K."/>
            <person name="Kogle M.E."/>
            <person name="Kuo A."/>
            <person name="Riley R."/>
            <person name="Clum A."/>
            <person name="Nolan M."/>
            <person name="Lipzen A."/>
            <person name="Salamov A."/>
            <person name="Henrissat B."/>
            <person name="Wiebenga A."/>
            <person name="De vries R.P."/>
            <person name="Grigoriev I.V."/>
            <person name="Mortensen U.H."/>
            <person name="Andersen M.R."/>
            <person name="Baker S.E."/>
        </authorList>
    </citation>
    <scope>NUCLEOTIDE SEQUENCE [LARGE SCALE GENOMIC DNA]</scope>
    <source>
        <strain evidence="1 2">CBS 101889</strain>
    </source>
</reference>
<sequence>MTLGFMRSARRESSNRLFRVELDSLTSATSAAQCICQILLGTLTPLADTNGLDLDWEFAVSDGEVFIARFRWHTIADAYVEESSQGTAATRKVLDIESPGLLQTNFLSALGAITAVDLGLEESGIVQAVGSRIVDLSVSDQDS</sequence>
<dbReference type="STRING" id="1450537.A0A395HV15"/>
<proteinExistence type="predicted"/>
<evidence type="ECO:0000313" key="1">
    <source>
        <dbReference type="EMBL" id="RAL11761.1"/>
    </source>
</evidence>
<dbReference type="AlphaFoldDB" id="A0A395HV15"/>
<dbReference type="RefSeq" id="XP_025550915.1">
    <property type="nucleotide sequence ID" value="XM_025697028.1"/>
</dbReference>
<dbReference type="EMBL" id="KZ824286">
    <property type="protein sequence ID" value="RAL11761.1"/>
    <property type="molecule type" value="Genomic_DNA"/>
</dbReference>
<organism evidence="1 2">
    <name type="scientific">Aspergillus homomorphus (strain CBS 101889)</name>
    <dbReference type="NCBI Taxonomy" id="1450537"/>
    <lineage>
        <taxon>Eukaryota</taxon>
        <taxon>Fungi</taxon>
        <taxon>Dikarya</taxon>
        <taxon>Ascomycota</taxon>
        <taxon>Pezizomycotina</taxon>
        <taxon>Eurotiomycetes</taxon>
        <taxon>Eurotiomycetidae</taxon>
        <taxon>Eurotiales</taxon>
        <taxon>Aspergillaceae</taxon>
        <taxon>Aspergillus</taxon>
        <taxon>Aspergillus subgen. Circumdati</taxon>
    </lineage>
</organism>
<name>A0A395HV15_ASPHC</name>
<dbReference type="VEuPathDB" id="FungiDB:BO97DRAFT_425060"/>
<protein>
    <submittedName>
        <fullName evidence="1">Uncharacterized protein</fullName>
    </submittedName>
</protein>
<dbReference type="Proteomes" id="UP000248961">
    <property type="component" value="Unassembled WGS sequence"/>
</dbReference>
<gene>
    <name evidence="1" type="ORF">BO97DRAFT_425060</name>
</gene>
<dbReference type="GeneID" id="37201317"/>
<keyword evidence="2" id="KW-1185">Reference proteome</keyword>
<evidence type="ECO:0000313" key="2">
    <source>
        <dbReference type="Proteomes" id="UP000248961"/>
    </source>
</evidence>
<accession>A0A395HV15</accession>